<accession>A0ABM9CHD0</accession>
<keyword evidence="1" id="KW-0175">Coiled coil</keyword>
<reference evidence="2" key="1">
    <citation type="submission" date="2022-01" db="EMBL/GenBank/DDBJ databases">
        <authorList>
            <person name="Criscuolo A."/>
        </authorList>
    </citation>
    <scope>NUCLEOTIDE SEQUENCE</scope>
    <source>
        <strain evidence="2">CIP111893</strain>
    </source>
</reference>
<sequence length="361" mass="41627">MKEIIRRQTLSCAVIALAVWLTIFPVLAQSPEDEEVRQILEKSLSLVELDKEIDRIAEQQQLVAARMKQSNEELVQQEQVIDTQRDDVGRVLRSYYTGDRNVLINALFSAHSLRDFFTMMDYVNIIFSNDHNTLNSYLKQYQDIKKVIKELGEQSRQLDEVETRLSAQRQRVLALQLDVDDKLSGRSDADRLHLMIEELTGFWKNVGLYEVKRYFKALAGAMKEMPSWVQGNKDMLEINGFNYTLTVQEAELNAFLREQNELFNNFAFQFKQDTVTVTGQRDGLEVTISGHYTVEEEPQNGIRFHVDELIFNGLALPDTTKQSLEKEFDLGFYPGKIVNFLKTKSVVIEEGKLIVKLSISL</sequence>
<evidence type="ECO:0000313" key="3">
    <source>
        <dbReference type="Proteomes" id="UP000838686"/>
    </source>
</evidence>
<dbReference type="Proteomes" id="UP000838686">
    <property type="component" value="Unassembled WGS sequence"/>
</dbReference>
<dbReference type="RefSeq" id="WP_236344095.1">
    <property type="nucleotide sequence ID" value="NZ_CAKMMF010000022.1"/>
</dbReference>
<organism evidence="2 3">
    <name type="scientific">Paenibacillus plantiphilus</name>
    <dbReference type="NCBI Taxonomy" id="2905650"/>
    <lineage>
        <taxon>Bacteria</taxon>
        <taxon>Bacillati</taxon>
        <taxon>Bacillota</taxon>
        <taxon>Bacilli</taxon>
        <taxon>Bacillales</taxon>
        <taxon>Paenibacillaceae</taxon>
        <taxon>Paenibacillus</taxon>
    </lineage>
</organism>
<comment type="caution">
    <text evidence="2">The sequence shown here is derived from an EMBL/GenBank/DDBJ whole genome shotgun (WGS) entry which is preliminary data.</text>
</comment>
<keyword evidence="3" id="KW-1185">Reference proteome</keyword>
<feature type="coiled-coil region" evidence="1">
    <location>
        <begin position="134"/>
        <end position="178"/>
    </location>
</feature>
<proteinExistence type="predicted"/>
<dbReference type="Gene3D" id="6.10.250.3150">
    <property type="match status" value="1"/>
</dbReference>
<feature type="coiled-coil region" evidence="1">
    <location>
        <begin position="57"/>
        <end position="87"/>
    </location>
</feature>
<evidence type="ECO:0000313" key="2">
    <source>
        <dbReference type="EMBL" id="CAH1213908.1"/>
    </source>
</evidence>
<gene>
    <name evidence="2" type="ORF">PAECIP111893_03733</name>
</gene>
<evidence type="ECO:0008006" key="4">
    <source>
        <dbReference type="Google" id="ProtNLM"/>
    </source>
</evidence>
<evidence type="ECO:0000256" key="1">
    <source>
        <dbReference type="SAM" id="Coils"/>
    </source>
</evidence>
<dbReference type="EMBL" id="CAKMMF010000022">
    <property type="protein sequence ID" value="CAH1213908.1"/>
    <property type="molecule type" value="Genomic_DNA"/>
</dbReference>
<protein>
    <recommendedName>
        <fullName evidence="4">N-terminal domain of peptidoglycan hydrolase CwlO-containing protein</fullName>
    </recommendedName>
</protein>
<name>A0ABM9CHD0_9BACL</name>